<feature type="compositionally biased region" description="Acidic residues" evidence="8">
    <location>
        <begin position="27"/>
        <end position="36"/>
    </location>
</feature>
<reference evidence="12" key="2">
    <citation type="submission" date="2014-07" db="EMBL/GenBank/DDBJ databases">
        <authorList>
            <person name="Hull J."/>
        </authorList>
    </citation>
    <scope>NUCLEOTIDE SEQUENCE</scope>
</reference>
<evidence type="ECO:0000256" key="6">
    <source>
        <dbReference type="ARBA" id="ARBA00023180"/>
    </source>
</evidence>
<evidence type="ECO:0000256" key="5">
    <source>
        <dbReference type="ARBA" id="ARBA00023098"/>
    </source>
</evidence>
<dbReference type="GO" id="GO:0016788">
    <property type="term" value="F:hydrolase activity, acting on ester bonds"/>
    <property type="evidence" value="ECO:0007669"/>
    <property type="project" value="InterPro"/>
</dbReference>
<dbReference type="AlphaFoldDB" id="A0A0A9Z451"/>
<dbReference type="Pfam" id="PF00561">
    <property type="entry name" value="Abhydrolase_1"/>
    <property type="match status" value="1"/>
</dbReference>
<proteinExistence type="inferred from homology"/>
<feature type="non-terminal residue" evidence="12">
    <location>
        <position position="1"/>
    </location>
</feature>
<evidence type="ECO:0000313" key="13">
    <source>
        <dbReference type="EMBL" id="JAQ00280.1"/>
    </source>
</evidence>
<reference evidence="12" key="1">
    <citation type="journal article" date="2014" name="PLoS ONE">
        <title>Transcriptome-Based Identification of ABC Transporters in the Western Tarnished Plant Bug Lygus hesperus.</title>
        <authorList>
            <person name="Hull J.J."/>
            <person name="Chaney K."/>
            <person name="Geib S.M."/>
            <person name="Fabrick J.A."/>
            <person name="Brent C.S."/>
            <person name="Walsh D."/>
            <person name="Lavine L.C."/>
        </authorList>
    </citation>
    <scope>NUCLEOTIDE SEQUENCE</scope>
</reference>
<keyword evidence="4" id="KW-0442">Lipid degradation</keyword>
<evidence type="ECO:0000313" key="11">
    <source>
        <dbReference type="EMBL" id="JAG08190.1"/>
    </source>
</evidence>
<dbReference type="InterPro" id="IPR025483">
    <property type="entry name" value="Lipase_euk"/>
</dbReference>
<gene>
    <name evidence="12" type="primary">LIPK_2</name>
    <name evidence="13" type="synonym">LIPK</name>
    <name evidence="11" type="synonym">LIPK_1</name>
    <name evidence="11" type="ORF">CM83_78554</name>
    <name evidence="12" type="ORF">CM83_78558</name>
    <name evidence="13" type="ORF">g.21582</name>
</gene>
<evidence type="ECO:0000256" key="2">
    <source>
        <dbReference type="ARBA" id="ARBA00022729"/>
    </source>
</evidence>
<evidence type="ECO:0000313" key="12">
    <source>
        <dbReference type="EMBL" id="JAG39269.1"/>
    </source>
</evidence>
<comment type="similarity">
    <text evidence="1">Belongs to the AB hydrolase superfamily. Lipase family.</text>
</comment>
<dbReference type="PANTHER" id="PTHR11005">
    <property type="entry name" value="LYSOSOMAL ACID LIPASE-RELATED"/>
    <property type="match status" value="1"/>
</dbReference>
<dbReference type="InterPro" id="IPR000073">
    <property type="entry name" value="AB_hydrolase_1"/>
</dbReference>
<protein>
    <submittedName>
        <fullName evidence="12">Lipase member K</fullName>
    </submittedName>
</protein>
<evidence type="ECO:0000259" key="10">
    <source>
        <dbReference type="Pfam" id="PF00561"/>
    </source>
</evidence>
<keyword evidence="3" id="KW-0378">Hydrolase</keyword>
<sequence length="406" mass="46284">AKMWRRWWCVTVVVLVVVVKASWCQDEEEEEMEEEGPSTPRPPPPIPLKNMTELVQMFGYEAESYEVKAPDGHKLGLFRLKPKAAGGPVVVLQHGMGMAPDAWCLSNTSLAYQLRDNGADVWLPSQRGNVYSRTHEKYNPDKDKEFWDFSFVEMGELDFPAVVDFVLEKTKQPNLYYVGFSLGTTAALIGLSKKPEYNGKIKEAILIAPIWHCTKYQFMVNKESSMYQTVLDVFKQWDEKQKWEGFPRKDVMLTEHQLGCNDLPEMATPYCEMGLDMSYSVVGQYLPAGMGVNVMKHIGMSYVNGKVTPWDYENADLNRQKYNQDTPPEYDLKKVTAKVSLFWSQGDQLMESADVEKLADELPNLGSKNIITDDSFNHPDFIMPSTPELAPKNAEFKQNLIKMIKA</sequence>
<dbReference type="EMBL" id="GDHC01018349">
    <property type="protein sequence ID" value="JAQ00280.1"/>
    <property type="molecule type" value="Transcribed_RNA"/>
</dbReference>
<dbReference type="Gene3D" id="3.40.50.1820">
    <property type="entry name" value="alpha/beta hydrolase"/>
    <property type="match status" value="1"/>
</dbReference>
<accession>A0A0A9Z451</accession>
<dbReference type="GO" id="GO:0016042">
    <property type="term" value="P:lipid catabolic process"/>
    <property type="evidence" value="ECO:0007669"/>
    <property type="project" value="UniProtKB-KW"/>
</dbReference>
<dbReference type="SUPFAM" id="SSF53474">
    <property type="entry name" value="alpha/beta-Hydrolases"/>
    <property type="match status" value="1"/>
</dbReference>
<feature type="active site" description="Charge relay system" evidence="7">
    <location>
        <position position="378"/>
    </location>
</feature>
<organism evidence="12">
    <name type="scientific">Lygus hesperus</name>
    <name type="common">Western plant bug</name>
    <dbReference type="NCBI Taxonomy" id="30085"/>
    <lineage>
        <taxon>Eukaryota</taxon>
        <taxon>Metazoa</taxon>
        <taxon>Ecdysozoa</taxon>
        <taxon>Arthropoda</taxon>
        <taxon>Hexapoda</taxon>
        <taxon>Insecta</taxon>
        <taxon>Pterygota</taxon>
        <taxon>Neoptera</taxon>
        <taxon>Paraneoptera</taxon>
        <taxon>Hemiptera</taxon>
        <taxon>Heteroptera</taxon>
        <taxon>Panheteroptera</taxon>
        <taxon>Cimicomorpha</taxon>
        <taxon>Miridae</taxon>
        <taxon>Mirini</taxon>
        <taxon>Lygus</taxon>
    </lineage>
</organism>
<feature type="region of interest" description="Disordered" evidence="8">
    <location>
        <begin position="27"/>
        <end position="46"/>
    </location>
</feature>
<feature type="signal peptide" evidence="9">
    <location>
        <begin position="1"/>
        <end position="24"/>
    </location>
</feature>
<evidence type="ECO:0000256" key="3">
    <source>
        <dbReference type="ARBA" id="ARBA00022801"/>
    </source>
</evidence>
<evidence type="ECO:0000256" key="9">
    <source>
        <dbReference type="SAM" id="SignalP"/>
    </source>
</evidence>
<dbReference type="EMBL" id="GBHO01004335">
    <property type="protein sequence ID" value="JAG39269.1"/>
    <property type="molecule type" value="Transcribed_RNA"/>
</dbReference>
<feature type="chain" id="PRO_5007389996" evidence="9">
    <location>
        <begin position="25"/>
        <end position="406"/>
    </location>
</feature>
<dbReference type="InterPro" id="IPR029058">
    <property type="entry name" value="AB_hydrolase_fold"/>
</dbReference>
<keyword evidence="5" id="KW-0443">Lipid metabolism</keyword>
<feature type="active site" description="Charge relay system" evidence="7">
    <location>
        <position position="347"/>
    </location>
</feature>
<keyword evidence="2 9" id="KW-0732">Signal</keyword>
<evidence type="ECO:0000256" key="7">
    <source>
        <dbReference type="PIRSR" id="PIRSR000862-1"/>
    </source>
</evidence>
<evidence type="ECO:0000256" key="8">
    <source>
        <dbReference type="SAM" id="MobiDB-lite"/>
    </source>
</evidence>
<dbReference type="EMBL" id="GBHO01035414">
    <property type="protein sequence ID" value="JAG08190.1"/>
    <property type="molecule type" value="Transcribed_RNA"/>
</dbReference>
<evidence type="ECO:0000256" key="1">
    <source>
        <dbReference type="ARBA" id="ARBA00010701"/>
    </source>
</evidence>
<evidence type="ECO:0000256" key="4">
    <source>
        <dbReference type="ARBA" id="ARBA00022963"/>
    </source>
</evidence>
<reference evidence="13" key="3">
    <citation type="journal article" date="2016" name="Gigascience">
        <title>De novo construction of an expanded transcriptome assembly for the western tarnished plant bug, Lygus hesperus.</title>
        <authorList>
            <person name="Tassone E.E."/>
            <person name="Geib S.M."/>
            <person name="Hall B."/>
            <person name="Fabrick J.A."/>
            <person name="Brent C.S."/>
            <person name="Hull J.J."/>
        </authorList>
    </citation>
    <scope>NUCLEOTIDE SEQUENCE</scope>
</reference>
<dbReference type="FunFam" id="3.40.50.1820:FF:000057">
    <property type="entry name" value="Lipase"/>
    <property type="match status" value="1"/>
</dbReference>
<feature type="active site" description="Nucleophile" evidence="7">
    <location>
        <position position="181"/>
    </location>
</feature>
<feature type="domain" description="AB hydrolase-1" evidence="10">
    <location>
        <begin position="88"/>
        <end position="367"/>
    </location>
</feature>
<name>A0A0A9Z451_LYGHE</name>
<dbReference type="PIRSF" id="PIRSF000862">
    <property type="entry name" value="Steryl_ester_lip"/>
    <property type="match status" value="1"/>
</dbReference>
<keyword evidence="6" id="KW-0325">Glycoprotein</keyword>